<evidence type="ECO:0000313" key="2">
    <source>
        <dbReference type="EMBL" id="SFN08347.1"/>
    </source>
</evidence>
<gene>
    <name evidence="2" type="ORF">SAMN05216516_102279</name>
</gene>
<accession>A0A1I4W4M0</accession>
<keyword evidence="3" id="KW-1185">Reference proteome</keyword>
<dbReference type="AlphaFoldDB" id="A0A1I4W4M0"/>
<evidence type="ECO:0000256" key="1">
    <source>
        <dbReference type="SAM" id="Phobius"/>
    </source>
</evidence>
<proteinExistence type="predicted"/>
<protein>
    <submittedName>
        <fullName evidence="2">Uncharacterized protein</fullName>
    </submittedName>
</protein>
<dbReference type="EMBL" id="FOVC01000002">
    <property type="protein sequence ID" value="SFN08347.1"/>
    <property type="molecule type" value="Genomic_DNA"/>
</dbReference>
<organism evidence="2 3">
    <name type="scientific">Izhakiella capsodis</name>
    <dbReference type="NCBI Taxonomy" id="1367852"/>
    <lineage>
        <taxon>Bacteria</taxon>
        <taxon>Pseudomonadati</taxon>
        <taxon>Pseudomonadota</taxon>
        <taxon>Gammaproteobacteria</taxon>
        <taxon>Enterobacterales</taxon>
        <taxon>Erwiniaceae</taxon>
        <taxon>Izhakiella</taxon>
    </lineage>
</organism>
<sequence length="170" mass="19992">MNGGLYLIIMVMMFSITQYSFFGDSCKYFAAENKKFAHEIINQQLFLISYCDIKKNCSDINHQNGYIPRSYFMPDIFQTNNSFSSKYLLSCYINNHIYTFYYSHKTSGNDLPLINLAQIFSYVKEFTENRFFLITPSSNLYSSIPNNLCSFNEKIINKKNIPFFIVNYNN</sequence>
<reference evidence="3" key="1">
    <citation type="submission" date="2016-10" db="EMBL/GenBank/DDBJ databases">
        <authorList>
            <person name="Varghese N."/>
            <person name="Submissions S."/>
        </authorList>
    </citation>
    <scope>NUCLEOTIDE SEQUENCE [LARGE SCALE GENOMIC DNA]</scope>
    <source>
        <strain evidence="3">N6PO6</strain>
    </source>
</reference>
<keyword evidence="1" id="KW-0812">Transmembrane</keyword>
<name>A0A1I4W4M0_9GAMM</name>
<dbReference type="STRING" id="1367852.SAMN05216516_102279"/>
<feature type="transmembrane region" description="Helical" evidence="1">
    <location>
        <begin position="6"/>
        <end position="22"/>
    </location>
</feature>
<keyword evidence="1" id="KW-0472">Membrane</keyword>
<dbReference type="Proteomes" id="UP000242222">
    <property type="component" value="Unassembled WGS sequence"/>
</dbReference>
<keyword evidence="1" id="KW-1133">Transmembrane helix</keyword>
<evidence type="ECO:0000313" key="3">
    <source>
        <dbReference type="Proteomes" id="UP000242222"/>
    </source>
</evidence>